<keyword evidence="5" id="KW-1185">Reference proteome</keyword>
<evidence type="ECO:0000256" key="2">
    <source>
        <dbReference type="SAM" id="MobiDB-lite"/>
    </source>
</evidence>
<feature type="coiled-coil region" evidence="1">
    <location>
        <begin position="22"/>
        <end position="60"/>
    </location>
</feature>
<dbReference type="InterPro" id="IPR002560">
    <property type="entry name" value="Transposase_DDE"/>
</dbReference>
<keyword evidence="1" id="KW-0175">Coiled coil</keyword>
<comment type="caution">
    <text evidence="4">The sequence shown here is derived from an EMBL/GenBank/DDBJ whole genome shotgun (WGS) entry which is preliminary data.</text>
</comment>
<evidence type="ECO:0000313" key="5">
    <source>
        <dbReference type="Proteomes" id="UP000632273"/>
    </source>
</evidence>
<dbReference type="Proteomes" id="UP000632273">
    <property type="component" value="Unassembled WGS sequence"/>
</dbReference>
<organism evidence="4 5">
    <name type="scientific">Hymenobacter cavernae</name>
    <dbReference type="NCBI Taxonomy" id="2044852"/>
    <lineage>
        <taxon>Bacteria</taxon>
        <taxon>Pseudomonadati</taxon>
        <taxon>Bacteroidota</taxon>
        <taxon>Cytophagia</taxon>
        <taxon>Cytophagales</taxon>
        <taxon>Hymenobacteraceae</taxon>
        <taxon>Hymenobacter</taxon>
    </lineage>
</organism>
<gene>
    <name evidence="4" type="ORF">GCM10011383_44100</name>
</gene>
<name>A0ABQ1UW35_9BACT</name>
<evidence type="ECO:0000259" key="3">
    <source>
        <dbReference type="Pfam" id="PF01610"/>
    </source>
</evidence>
<protein>
    <recommendedName>
        <fullName evidence="3">Transposase IS204/IS1001/IS1096/IS1165 DDE domain-containing protein</fullName>
    </recommendedName>
</protein>
<reference evidence="5" key="1">
    <citation type="journal article" date="2019" name="Int. J. Syst. Evol. Microbiol.">
        <title>The Global Catalogue of Microorganisms (GCM) 10K type strain sequencing project: providing services to taxonomists for standard genome sequencing and annotation.</title>
        <authorList>
            <consortium name="The Broad Institute Genomics Platform"/>
            <consortium name="The Broad Institute Genome Sequencing Center for Infectious Disease"/>
            <person name="Wu L."/>
            <person name="Ma J."/>
        </authorList>
    </citation>
    <scope>NUCLEOTIDE SEQUENCE [LARGE SCALE GENOMIC DNA]</scope>
    <source>
        <strain evidence="5">CGMCC 1.15197</strain>
    </source>
</reference>
<evidence type="ECO:0000313" key="4">
    <source>
        <dbReference type="EMBL" id="GGF27595.1"/>
    </source>
</evidence>
<sequence>MDPENRNKRDLPEVVAEILIEQQAIRQTLTQMQQQMQQQAEQMQQQAEQIQRNHEQTINAFNHMTTAVLDAMNRQTDRYDRTADSHTQHETEIRDLRQRVEGLEKTVYNKAG</sequence>
<dbReference type="EMBL" id="BMHT01000012">
    <property type="protein sequence ID" value="GGF27595.1"/>
    <property type="molecule type" value="Genomic_DNA"/>
</dbReference>
<evidence type="ECO:0000256" key="1">
    <source>
        <dbReference type="SAM" id="Coils"/>
    </source>
</evidence>
<dbReference type="RefSeq" id="WP_188816267.1">
    <property type="nucleotide sequence ID" value="NZ_BMHT01000012.1"/>
</dbReference>
<accession>A0ABQ1UW35</accession>
<feature type="region of interest" description="Disordered" evidence="2">
    <location>
        <begin position="79"/>
        <end position="98"/>
    </location>
</feature>
<proteinExistence type="predicted"/>
<dbReference type="Pfam" id="PF01610">
    <property type="entry name" value="DDE_Tnp_ISL3"/>
    <property type="match status" value="1"/>
</dbReference>
<feature type="domain" description="Transposase IS204/IS1001/IS1096/IS1165 DDE" evidence="3">
    <location>
        <begin position="21"/>
        <end position="83"/>
    </location>
</feature>